<protein>
    <submittedName>
        <fullName evidence="2">Unannotated protein</fullName>
    </submittedName>
</protein>
<dbReference type="SUPFAM" id="SSF51735">
    <property type="entry name" value="NAD(P)-binding Rossmann-fold domains"/>
    <property type="match status" value="1"/>
</dbReference>
<gene>
    <name evidence="2" type="ORF">UFOPK3770_00306</name>
</gene>
<organism evidence="2">
    <name type="scientific">freshwater metagenome</name>
    <dbReference type="NCBI Taxonomy" id="449393"/>
    <lineage>
        <taxon>unclassified sequences</taxon>
        <taxon>metagenomes</taxon>
        <taxon>ecological metagenomes</taxon>
    </lineage>
</organism>
<dbReference type="AlphaFoldDB" id="A0A6J5YQF4"/>
<dbReference type="InterPro" id="IPR001509">
    <property type="entry name" value="Epimerase_deHydtase"/>
</dbReference>
<sequence length="311" mass="33427">MNETHLIVGAGVVGSSLAELLANDGKEVIVATRSGTGPKHANIKLVTADASDVTSLLAVAPTAVAIYNCVNPPYHQWAKLWPPMAASFLAYAEKTGAVLVTCSNLYGYGPVDVPMTESLPLNATGVKGKVRADMWTQAKAMHDTGIIKATEVRGSDYVSAGDQSRVGSRVLPKVLAGKPAQVLGAIDLKHTWTYPLDVARLMKIVASDSRAWGKAWHVPSNEAKTQNEVVSELAAVGGVKNPKLSTVPNMIWNLLALFNPLLKALKETAYQFQRPYILDESAARETFGMQPTPWNQILNEVVAETRASLKK</sequence>
<dbReference type="Gene3D" id="3.40.50.720">
    <property type="entry name" value="NAD(P)-binding Rossmann-like Domain"/>
    <property type="match status" value="1"/>
</dbReference>
<evidence type="ECO:0000259" key="1">
    <source>
        <dbReference type="Pfam" id="PF01370"/>
    </source>
</evidence>
<proteinExistence type="predicted"/>
<dbReference type="InterPro" id="IPR036291">
    <property type="entry name" value="NAD(P)-bd_dom_sf"/>
</dbReference>
<dbReference type="Pfam" id="PF01370">
    <property type="entry name" value="Epimerase"/>
    <property type="match status" value="1"/>
</dbReference>
<accession>A0A6J5YQF4</accession>
<evidence type="ECO:0000313" key="2">
    <source>
        <dbReference type="EMBL" id="CAB4332521.1"/>
    </source>
</evidence>
<feature type="domain" description="NAD-dependent epimerase/dehydratase" evidence="1">
    <location>
        <begin position="6"/>
        <end position="208"/>
    </location>
</feature>
<dbReference type="EMBL" id="CAESAJ010000017">
    <property type="protein sequence ID" value="CAB4332521.1"/>
    <property type="molecule type" value="Genomic_DNA"/>
</dbReference>
<name>A0A6J5YQF4_9ZZZZ</name>
<reference evidence="2" key="1">
    <citation type="submission" date="2020-05" db="EMBL/GenBank/DDBJ databases">
        <authorList>
            <person name="Chiriac C."/>
            <person name="Salcher M."/>
            <person name="Ghai R."/>
            <person name="Kavagutti S V."/>
        </authorList>
    </citation>
    <scope>NUCLEOTIDE SEQUENCE</scope>
</reference>